<sequence length="61" mass="6266">MKKALATSALGLFALGAHAQSSVTLYGIVDTGIGYQSSSAGARLEFGRPLGCEDEQRHLGG</sequence>
<reference evidence="3 4" key="1">
    <citation type="submission" date="2023-08" db="EMBL/GenBank/DDBJ databases">
        <title>Genome sequencing of plant associated microbes to promote plant fitness in Sorghum bicolor and Oryza sativa.</title>
        <authorList>
            <person name="Coleman-Derr D."/>
        </authorList>
    </citation>
    <scope>NUCLEOTIDE SEQUENCE [LARGE SCALE GENOMIC DNA]</scope>
    <source>
        <strain evidence="3 4">SLBN-33</strain>
    </source>
</reference>
<comment type="caution">
    <text evidence="3">The sequence shown here is derived from an EMBL/GenBank/DDBJ whole genome shotgun (WGS) entry which is preliminary data.</text>
</comment>
<dbReference type="Gene3D" id="2.40.160.10">
    <property type="entry name" value="Porin"/>
    <property type="match status" value="1"/>
</dbReference>
<protein>
    <submittedName>
        <fullName evidence="3">Porin</fullName>
    </submittedName>
</protein>
<evidence type="ECO:0000313" key="3">
    <source>
        <dbReference type="EMBL" id="MDR6204414.1"/>
    </source>
</evidence>
<feature type="signal peptide" evidence="1">
    <location>
        <begin position="1"/>
        <end position="19"/>
    </location>
</feature>
<accession>A0ABD5CGR3</accession>
<dbReference type="AlphaFoldDB" id="A0ABD5CGR3"/>
<dbReference type="InterPro" id="IPR023614">
    <property type="entry name" value="Porin_dom_sf"/>
</dbReference>
<name>A0ABD5CGR3_9BURK</name>
<proteinExistence type="predicted"/>
<feature type="domain" description="Porin" evidence="2">
    <location>
        <begin position="6"/>
        <end position="42"/>
    </location>
</feature>
<dbReference type="Proteomes" id="UP001245184">
    <property type="component" value="Unassembled WGS sequence"/>
</dbReference>
<organism evidence="3 4">
    <name type="scientific">Paraburkholderia graminis</name>
    <dbReference type="NCBI Taxonomy" id="60548"/>
    <lineage>
        <taxon>Bacteria</taxon>
        <taxon>Pseudomonadati</taxon>
        <taxon>Pseudomonadota</taxon>
        <taxon>Betaproteobacteria</taxon>
        <taxon>Burkholderiales</taxon>
        <taxon>Burkholderiaceae</taxon>
        <taxon>Paraburkholderia</taxon>
    </lineage>
</organism>
<evidence type="ECO:0000256" key="1">
    <source>
        <dbReference type="SAM" id="SignalP"/>
    </source>
</evidence>
<dbReference type="Pfam" id="PF13609">
    <property type="entry name" value="Porin_4"/>
    <property type="match status" value="1"/>
</dbReference>
<keyword evidence="1" id="KW-0732">Signal</keyword>
<dbReference type="InterPro" id="IPR033900">
    <property type="entry name" value="Gram_neg_porin_domain"/>
</dbReference>
<feature type="chain" id="PRO_5044805770" evidence="1">
    <location>
        <begin position="20"/>
        <end position="61"/>
    </location>
</feature>
<dbReference type="EMBL" id="JAVIZN010000002">
    <property type="protein sequence ID" value="MDR6204414.1"/>
    <property type="molecule type" value="Genomic_DNA"/>
</dbReference>
<gene>
    <name evidence="3" type="ORF">QF025_003134</name>
</gene>
<dbReference type="SUPFAM" id="SSF56935">
    <property type="entry name" value="Porins"/>
    <property type="match status" value="1"/>
</dbReference>
<evidence type="ECO:0000259" key="2">
    <source>
        <dbReference type="Pfam" id="PF13609"/>
    </source>
</evidence>
<evidence type="ECO:0000313" key="4">
    <source>
        <dbReference type="Proteomes" id="UP001245184"/>
    </source>
</evidence>